<organism evidence="2 3">
    <name type="scientific">Vanilla planifolia</name>
    <name type="common">Vanilla</name>
    <dbReference type="NCBI Taxonomy" id="51239"/>
    <lineage>
        <taxon>Eukaryota</taxon>
        <taxon>Viridiplantae</taxon>
        <taxon>Streptophyta</taxon>
        <taxon>Embryophyta</taxon>
        <taxon>Tracheophyta</taxon>
        <taxon>Spermatophyta</taxon>
        <taxon>Magnoliopsida</taxon>
        <taxon>Liliopsida</taxon>
        <taxon>Asparagales</taxon>
        <taxon>Orchidaceae</taxon>
        <taxon>Vanilloideae</taxon>
        <taxon>Vanilleae</taxon>
        <taxon>Vanilla</taxon>
    </lineage>
</organism>
<accession>A0A835UKP8</accession>
<dbReference type="OrthoDB" id="1743979at2759"/>
<dbReference type="Proteomes" id="UP000636800">
    <property type="component" value="Chromosome 10"/>
</dbReference>
<dbReference type="EMBL" id="JADCNL010000010">
    <property type="protein sequence ID" value="KAG0464275.1"/>
    <property type="molecule type" value="Genomic_DNA"/>
</dbReference>
<evidence type="ECO:0000256" key="1">
    <source>
        <dbReference type="SAM" id="MobiDB-lite"/>
    </source>
</evidence>
<evidence type="ECO:0000313" key="2">
    <source>
        <dbReference type="EMBL" id="KAG0464275.1"/>
    </source>
</evidence>
<proteinExistence type="predicted"/>
<evidence type="ECO:0000313" key="3">
    <source>
        <dbReference type="Proteomes" id="UP000636800"/>
    </source>
</evidence>
<sequence>MLGHVGHGWCDKEGEVQAGYVRKEERGPATRTPWRAGCPHGRHSADTPHATRLRSAQPCNIPARCKCLR</sequence>
<feature type="region of interest" description="Disordered" evidence="1">
    <location>
        <begin position="20"/>
        <end position="50"/>
    </location>
</feature>
<reference evidence="2 3" key="1">
    <citation type="journal article" date="2020" name="Nat. Food">
        <title>A phased Vanilla planifolia genome enables genetic improvement of flavour and production.</title>
        <authorList>
            <person name="Hasing T."/>
            <person name="Tang H."/>
            <person name="Brym M."/>
            <person name="Khazi F."/>
            <person name="Huang T."/>
            <person name="Chambers A.H."/>
        </authorList>
    </citation>
    <scope>NUCLEOTIDE SEQUENCE [LARGE SCALE GENOMIC DNA]</scope>
    <source>
        <tissue evidence="2">Leaf</tissue>
    </source>
</reference>
<keyword evidence="3" id="KW-1185">Reference proteome</keyword>
<dbReference type="AlphaFoldDB" id="A0A835UKP8"/>
<comment type="caution">
    <text evidence="2">The sequence shown here is derived from an EMBL/GenBank/DDBJ whole genome shotgun (WGS) entry which is preliminary data.</text>
</comment>
<protein>
    <submittedName>
        <fullName evidence="2">Uncharacterized protein</fullName>
    </submittedName>
</protein>
<gene>
    <name evidence="2" type="ORF">HPP92_020344</name>
</gene>
<name>A0A835UKP8_VANPL</name>